<feature type="region of interest" description="Disordered" evidence="17">
    <location>
        <begin position="792"/>
        <end position="818"/>
    </location>
</feature>
<evidence type="ECO:0000256" key="16">
    <source>
        <dbReference type="HAMAP-Rule" id="MF_03176"/>
    </source>
</evidence>
<dbReference type="SMART" id="SM00382">
    <property type="entry name" value="AAA"/>
    <property type="match status" value="1"/>
</dbReference>
<proteinExistence type="inferred from homology"/>
<name>A0A0X8HVB8_9SACH</name>
<dbReference type="GO" id="GO:0160225">
    <property type="term" value="F:G-quadruplex unwinding activity"/>
    <property type="evidence" value="ECO:0007669"/>
    <property type="project" value="UniProtKB-UniRule"/>
</dbReference>
<evidence type="ECO:0000256" key="11">
    <source>
        <dbReference type="ARBA" id="ARBA00023172"/>
    </source>
</evidence>
<comment type="similarity">
    <text evidence="16">Belongs to the helicase family. PIF1 subfamily.</text>
</comment>
<sequence>MFWRCHQYWNSHRPLLLLSKSRVPGIYSNFGIQMKNKLELSTCNNSVAKRLKHDSRDASVNERSQDIPLDLWDTSGDDDILLYVQSNENKDCSDSKCAVNAAPSCQSDIITIESSPESNKTTAKSHSPHLKPVENVSLFLNSNTVPDIHERRNTLRLGERLGEQAAASTFALGKLTSSRPSKQQLKASNLSDDNSKLTLLTQPARTDDQDAGVRPKRAVDGERKRVKCLILSEEQQNVIKLVDKGLNIFYTGSAGTGKSILLRELIKRLKVKYGSHGTVAITASTGLAACNIGGITLHSFAGVGLGNGTTENLLKKVKRSRKHVQRWNNCKCLIVDEISMIDGELLDKIDFIAKKIRKSEKPFGGIQVIFCGDFFQLPPVTKNGDQPRFAFDSDSWKQGINITIMLNKVFRQQGDNKFVEMLNAMRVGKITPETEIAFKQLSRPLEEDKIIPAQLFSTRYEVNKANNSQLAKLEGKPRYFNAIDGGDLTDEDAKARYLANFLAPKKLVLKVGAQVMNIKNYDDTLVNGSLGKVIDFIDEATFMFYESICEDDMNVKECEEYRNYLIENNFKVPEKDDEDIKKETRSTMVKKALQEQFRKVDKDEPVDPLGDTIFDFLKEVNPKHPNGYANLERKKQLLQEVHLSSKGKKLPLVQFFQPDNSTRTVLIREEAWAIEDENEKPLVTRVQLPLMLAWALSIHKSQGQTLHKVKVDLKNIFEKGQAYVALSRAISRDGLQVLNFNSAKVAAHERVAKFYQGLMSADDALKTLKAPQRTLDYIFAKGKSLFTSKAVEKKRANEDSNANKNSEPESEPIMVNVDREESMFFEPRQAEDYA</sequence>
<dbReference type="GeneID" id="28725400"/>
<keyword evidence="9 16" id="KW-0238">DNA-binding</keyword>
<evidence type="ECO:0000256" key="8">
    <source>
        <dbReference type="ARBA" id="ARBA00022840"/>
    </source>
</evidence>
<comment type="subunit">
    <text evidence="16">Monomer. Interacts with telomerase.</text>
</comment>
<evidence type="ECO:0000256" key="1">
    <source>
        <dbReference type="ARBA" id="ARBA00001946"/>
    </source>
</evidence>
<dbReference type="AlphaFoldDB" id="A0A0X8HVB8"/>
<protein>
    <recommendedName>
        <fullName evidence="16">ATP-dependent DNA helicase PIF1</fullName>
        <ecNumber evidence="16">5.6.2.3</ecNumber>
    </recommendedName>
    <alternativeName>
        <fullName evidence="16">DNA 5'-3' helicase PIF1</fullName>
    </alternativeName>
    <alternativeName>
        <fullName evidence="16">DNA repair and recombination helicase PIF1</fullName>
    </alternativeName>
</protein>
<dbReference type="GO" id="GO:0006281">
    <property type="term" value="P:DNA repair"/>
    <property type="evidence" value="ECO:0007669"/>
    <property type="project" value="UniProtKB-UniRule"/>
</dbReference>
<comment type="catalytic activity">
    <reaction evidence="15 16">
        <text>ATP + H2O = ADP + phosphate + H(+)</text>
        <dbReference type="Rhea" id="RHEA:13065"/>
        <dbReference type="ChEBI" id="CHEBI:15377"/>
        <dbReference type="ChEBI" id="CHEBI:15378"/>
        <dbReference type="ChEBI" id="CHEBI:30616"/>
        <dbReference type="ChEBI" id="CHEBI:43474"/>
        <dbReference type="ChEBI" id="CHEBI:456216"/>
        <dbReference type="EC" id="5.6.2.3"/>
    </reaction>
</comment>
<dbReference type="GO" id="GO:0005743">
    <property type="term" value="C:mitochondrial inner membrane"/>
    <property type="evidence" value="ECO:0007669"/>
    <property type="project" value="UniProtKB-SubCell"/>
</dbReference>
<dbReference type="GO" id="GO:0006310">
    <property type="term" value="P:DNA recombination"/>
    <property type="evidence" value="ECO:0007669"/>
    <property type="project" value="UniProtKB-UniRule"/>
</dbReference>
<evidence type="ECO:0000256" key="6">
    <source>
        <dbReference type="ARBA" id="ARBA00022801"/>
    </source>
</evidence>
<keyword evidence="11 16" id="KW-0233">DNA recombination</keyword>
<dbReference type="GO" id="GO:0003697">
    <property type="term" value="F:single-stranded DNA binding"/>
    <property type="evidence" value="ECO:0007669"/>
    <property type="project" value="UniProtKB-ARBA"/>
</dbReference>
<keyword evidence="8 16" id="KW-0067">ATP-binding</keyword>
<comment type="subcellular location">
    <subcellularLocation>
        <location evidence="2">Mitochondrion inner membrane</location>
        <topology evidence="2">Peripheral membrane protein</topology>
        <orientation evidence="2">Matrix side</orientation>
    </subcellularLocation>
    <subcellularLocation>
        <location evidence="3">Nucleus</location>
        <location evidence="3">Nucleolus</location>
    </subcellularLocation>
    <subcellularLocation>
        <location evidence="16">Nucleus</location>
    </subcellularLocation>
    <subcellularLocation>
        <location evidence="16">Mitochondrion</location>
    </subcellularLocation>
</comment>
<keyword evidence="12 16" id="KW-0234">DNA repair</keyword>
<feature type="domain" description="AAA+ ATPase" evidence="18">
    <location>
        <begin position="244"/>
        <end position="401"/>
    </location>
</feature>
<evidence type="ECO:0000256" key="14">
    <source>
        <dbReference type="ARBA" id="ARBA00023242"/>
    </source>
</evidence>
<keyword evidence="14 16" id="KW-0539">Nucleus</keyword>
<dbReference type="STRING" id="45286.A0A0X8HVB8"/>
<reference evidence="19 20" key="1">
    <citation type="submission" date="2016-01" db="EMBL/GenBank/DDBJ databases">
        <title>Genome sequence of the yeast Holleya sinecauda.</title>
        <authorList>
            <person name="Dietrich F.S."/>
        </authorList>
    </citation>
    <scope>NUCLEOTIDE SEQUENCE [LARGE SCALE GENOMIC DNA]</scope>
    <source>
        <strain evidence="19 20">ATCC 58844</strain>
    </source>
</reference>
<keyword evidence="4 16" id="KW-0547">Nucleotide-binding</keyword>
<dbReference type="GO" id="GO:0000723">
    <property type="term" value="P:telomere maintenance"/>
    <property type="evidence" value="ECO:0007669"/>
    <property type="project" value="InterPro"/>
</dbReference>
<dbReference type="InterPro" id="IPR048293">
    <property type="entry name" value="PIF1_RRM3_pfh1"/>
</dbReference>
<dbReference type="Pfam" id="PF21530">
    <property type="entry name" value="Pif1_2B_dom"/>
    <property type="match status" value="1"/>
</dbReference>
<comment type="cofactor">
    <cofactor evidence="1 16">
        <name>Mg(2+)</name>
        <dbReference type="ChEBI" id="CHEBI:18420"/>
    </cofactor>
</comment>
<evidence type="ECO:0000256" key="7">
    <source>
        <dbReference type="ARBA" id="ARBA00022806"/>
    </source>
</evidence>
<dbReference type="GO" id="GO:0051880">
    <property type="term" value="F:G-quadruplex DNA binding"/>
    <property type="evidence" value="ECO:0007669"/>
    <property type="project" value="UniProtKB-UniRule"/>
</dbReference>
<dbReference type="CDD" id="cd18037">
    <property type="entry name" value="DEXSc_Pif1_like"/>
    <property type="match status" value="1"/>
</dbReference>
<evidence type="ECO:0000256" key="15">
    <source>
        <dbReference type="ARBA" id="ARBA00048954"/>
    </source>
</evidence>
<evidence type="ECO:0000313" key="20">
    <source>
        <dbReference type="Proteomes" id="UP000243052"/>
    </source>
</evidence>
<evidence type="ECO:0000256" key="4">
    <source>
        <dbReference type="ARBA" id="ARBA00022741"/>
    </source>
</evidence>
<dbReference type="CDD" id="cd18809">
    <property type="entry name" value="SF1_C_RecD"/>
    <property type="match status" value="1"/>
</dbReference>
<dbReference type="PANTHER" id="PTHR47642:SF5">
    <property type="entry name" value="ATP-DEPENDENT DNA HELICASE"/>
    <property type="match status" value="1"/>
</dbReference>
<evidence type="ECO:0000256" key="9">
    <source>
        <dbReference type="ARBA" id="ARBA00023125"/>
    </source>
</evidence>
<evidence type="ECO:0000256" key="3">
    <source>
        <dbReference type="ARBA" id="ARBA00004604"/>
    </source>
</evidence>
<gene>
    <name evidence="16" type="primary">PIF1</name>
    <name evidence="19" type="ORF">AW171_hschr74080</name>
</gene>
<dbReference type="GO" id="GO:0043139">
    <property type="term" value="F:5'-3' DNA helicase activity"/>
    <property type="evidence" value="ECO:0007669"/>
    <property type="project" value="UniProtKB-UniRule"/>
</dbReference>
<accession>A0A0X8HVB8</accession>
<evidence type="ECO:0000256" key="12">
    <source>
        <dbReference type="ARBA" id="ARBA00023204"/>
    </source>
</evidence>
<dbReference type="EMBL" id="CP014247">
    <property type="protein sequence ID" value="AMD22070.1"/>
    <property type="molecule type" value="Genomic_DNA"/>
</dbReference>
<dbReference type="InterPro" id="IPR049163">
    <property type="entry name" value="Pif1-like_2B_dom"/>
</dbReference>
<dbReference type="InterPro" id="IPR027417">
    <property type="entry name" value="P-loop_NTPase"/>
</dbReference>
<feature type="binding site" evidence="16">
    <location>
        <begin position="252"/>
        <end position="259"/>
    </location>
    <ligand>
        <name>ATP</name>
        <dbReference type="ChEBI" id="CHEBI:30616"/>
    </ligand>
</feature>
<dbReference type="GO" id="GO:0032211">
    <property type="term" value="P:negative regulation of telomere maintenance via telomerase"/>
    <property type="evidence" value="ECO:0007669"/>
    <property type="project" value="UniProtKB-UniRule"/>
</dbReference>
<keyword evidence="6 16" id="KW-0378">Hydrolase</keyword>
<dbReference type="HAMAP" id="MF_03176">
    <property type="entry name" value="PIF1"/>
    <property type="match status" value="1"/>
</dbReference>
<dbReference type="InterPro" id="IPR010285">
    <property type="entry name" value="DNA_helicase_pif1-like_DEAD"/>
</dbReference>
<keyword evidence="10 16" id="KW-0496">Mitochondrion</keyword>
<dbReference type="GO" id="GO:0010521">
    <property type="term" value="F:telomerase inhibitor activity"/>
    <property type="evidence" value="ECO:0007669"/>
    <property type="project" value="UniProtKB-UniRule"/>
</dbReference>
<dbReference type="InterPro" id="IPR051055">
    <property type="entry name" value="PIF1_helicase"/>
</dbReference>
<evidence type="ECO:0000313" key="19">
    <source>
        <dbReference type="EMBL" id="AMD22070.1"/>
    </source>
</evidence>
<organism evidence="19 20">
    <name type="scientific">Eremothecium sinecaudum</name>
    <dbReference type="NCBI Taxonomy" id="45286"/>
    <lineage>
        <taxon>Eukaryota</taxon>
        <taxon>Fungi</taxon>
        <taxon>Dikarya</taxon>
        <taxon>Ascomycota</taxon>
        <taxon>Saccharomycotina</taxon>
        <taxon>Saccharomycetes</taxon>
        <taxon>Saccharomycetales</taxon>
        <taxon>Saccharomycetaceae</taxon>
        <taxon>Eremothecium</taxon>
    </lineage>
</organism>
<evidence type="ECO:0000256" key="13">
    <source>
        <dbReference type="ARBA" id="ARBA00023235"/>
    </source>
</evidence>
<dbReference type="EC" id="5.6.2.3" evidence="16"/>
<dbReference type="Pfam" id="PF05970">
    <property type="entry name" value="PIF1"/>
    <property type="match status" value="1"/>
</dbReference>
<keyword evidence="20" id="KW-1185">Reference proteome</keyword>
<keyword evidence="5 16" id="KW-0227">DNA damage</keyword>
<dbReference type="Gene3D" id="3.40.50.300">
    <property type="entry name" value="P-loop containing nucleotide triphosphate hydrolases"/>
    <property type="match status" value="1"/>
</dbReference>
<feature type="DNA-binding region" evidence="16">
    <location>
        <begin position="721"/>
        <end position="740"/>
    </location>
</feature>
<dbReference type="OrthoDB" id="432234at2759"/>
<dbReference type="GO" id="GO:0016887">
    <property type="term" value="F:ATP hydrolysis activity"/>
    <property type="evidence" value="ECO:0007669"/>
    <property type="project" value="RHEA"/>
</dbReference>
<dbReference type="GO" id="GO:0005730">
    <property type="term" value="C:nucleolus"/>
    <property type="evidence" value="ECO:0007669"/>
    <property type="project" value="UniProtKB-SubCell"/>
</dbReference>
<evidence type="ECO:0000256" key="10">
    <source>
        <dbReference type="ARBA" id="ARBA00023128"/>
    </source>
</evidence>
<dbReference type="FunFam" id="3.40.50.300:FF:001226">
    <property type="entry name" value="ATP-dependent DNA helicase PIF1"/>
    <property type="match status" value="1"/>
</dbReference>
<dbReference type="GO" id="GO:0005524">
    <property type="term" value="F:ATP binding"/>
    <property type="evidence" value="ECO:0007669"/>
    <property type="project" value="UniProtKB-UniRule"/>
</dbReference>
<dbReference type="RefSeq" id="XP_017989066.1">
    <property type="nucleotide sequence ID" value="XM_018133771.1"/>
</dbReference>
<dbReference type="InterPro" id="IPR003593">
    <property type="entry name" value="AAA+_ATPase"/>
</dbReference>
<keyword evidence="13 16" id="KW-0413">Isomerase</keyword>
<dbReference type="SUPFAM" id="SSF52540">
    <property type="entry name" value="P-loop containing nucleoside triphosphate hydrolases"/>
    <property type="match status" value="2"/>
</dbReference>
<comment type="function">
    <text evidence="16">DNA-dependent ATPase and 5'-3' DNA helicase required for the maintenance of both mitochondrial and nuclear genome stability. Efficiently unwinds G-quadruplex (G4) DNA structures and forked RNA-DNA hybrids. Resolves G4 structures, preventing replication pausing and double-strand breaks (DSBs) at G4 motifs. Involved in the maintenance of telomeric DNA. Inhibits telomere elongation, de novo telomere formation and telomere addition to DSBs via catalytic inhibition of telomerase. Reduces the processivity of telomerase by displacing active telomerase from DNA ends. Releases telomerase by unwinding the short telomerase RNA/telomeric DNA hybrid that is the intermediate in the telomerase reaction. Involved in the maintenance of ribosomal (rDNA). Required for efficient fork arrest at the replicaion fork barrier within rDNA. Involved in the maintenance of mitochondrial (mtDNA). Required to maintain mtDNA under conditions that introduce dsDNA breaks in mtDNA, either preventing or repairing dsDNA breaks. May inhibit replication progression to allow time for repair. May have a general role in chromosomal replication by affecting Okazaki fragment maturation. May have a role in conjunction with DNA2 helicase/nuclease in 5'-flap extension during Okazaki fragment processing.</text>
</comment>
<evidence type="ECO:0000259" key="18">
    <source>
        <dbReference type="SMART" id="SM00382"/>
    </source>
</evidence>
<dbReference type="PANTHER" id="PTHR47642">
    <property type="entry name" value="ATP-DEPENDENT DNA HELICASE"/>
    <property type="match status" value="1"/>
</dbReference>
<evidence type="ECO:0000256" key="5">
    <source>
        <dbReference type="ARBA" id="ARBA00022763"/>
    </source>
</evidence>
<evidence type="ECO:0000256" key="17">
    <source>
        <dbReference type="SAM" id="MobiDB-lite"/>
    </source>
</evidence>
<keyword evidence="7 16" id="KW-0347">Helicase</keyword>
<dbReference type="Proteomes" id="UP000243052">
    <property type="component" value="Chromosome vii"/>
</dbReference>
<evidence type="ECO:0000256" key="2">
    <source>
        <dbReference type="ARBA" id="ARBA00004443"/>
    </source>
</evidence>